<keyword evidence="4 12" id="KW-0347">Helicase</keyword>
<dbReference type="SMART" id="SM00487">
    <property type="entry name" value="DEXDc"/>
    <property type="match status" value="1"/>
</dbReference>
<dbReference type="AlphaFoldDB" id="A0A1J1GXP3"/>
<dbReference type="Pfam" id="PF00271">
    <property type="entry name" value="Helicase_C"/>
    <property type="match status" value="1"/>
</dbReference>
<keyword evidence="3 12" id="KW-0378">Hydrolase</keyword>
<dbReference type="OrthoDB" id="360161at2759"/>
<evidence type="ECO:0000256" key="8">
    <source>
        <dbReference type="ARBA" id="ARBA00047984"/>
    </source>
</evidence>
<dbReference type="RefSeq" id="XP_028530031.1">
    <property type="nucleotide sequence ID" value="XM_028673594.1"/>
</dbReference>
<dbReference type="GO" id="GO:0016887">
    <property type="term" value="F:ATP hydrolysis activity"/>
    <property type="evidence" value="ECO:0007669"/>
    <property type="project" value="RHEA"/>
</dbReference>
<dbReference type="GO" id="GO:0003724">
    <property type="term" value="F:RNA helicase activity"/>
    <property type="evidence" value="ECO:0007669"/>
    <property type="project" value="UniProtKB-EC"/>
</dbReference>
<keyword evidence="13" id="KW-1185">Reference proteome</keyword>
<name>A0A1J1GXP3_PLAGA</name>
<dbReference type="Proteomes" id="UP000220797">
    <property type="component" value="Unassembled WGS sequence"/>
</dbReference>
<dbReference type="PROSITE" id="PS51192">
    <property type="entry name" value="HELICASE_ATP_BIND_1"/>
    <property type="match status" value="1"/>
</dbReference>
<evidence type="ECO:0000313" key="13">
    <source>
        <dbReference type="Proteomes" id="UP000220797"/>
    </source>
</evidence>
<evidence type="ECO:0000256" key="2">
    <source>
        <dbReference type="ARBA" id="ARBA00022741"/>
    </source>
</evidence>
<dbReference type="SMART" id="SM00490">
    <property type="entry name" value="HELICc"/>
    <property type="match status" value="1"/>
</dbReference>
<keyword evidence="5" id="KW-0067">ATP-binding</keyword>
<feature type="domain" description="Helicase C-terminal" evidence="11">
    <location>
        <begin position="420"/>
        <end position="583"/>
    </location>
</feature>
<evidence type="ECO:0000256" key="5">
    <source>
        <dbReference type="ARBA" id="ARBA00022840"/>
    </source>
</evidence>
<comment type="caution">
    <text evidence="12">The sequence shown here is derived from an EMBL/GenBank/DDBJ whole genome shotgun (WGS) entry which is preliminary data.</text>
</comment>
<dbReference type="InterPro" id="IPR050079">
    <property type="entry name" value="DEAD_box_RNA_helicase"/>
</dbReference>
<dbReference type="CDD" id="cd18787">
    <property type="entry name" value="SF2_C_DEAD"/>
    <property type="match status" value="1"/>
</dbReference>
<protein>
    <recommendedName>
        <fullName evidence="1">RNA helicase</fullName>
        <ecNumber evidence="1">3.6.4.13</ecNumber>
    </recommendedName>
</protein>
<proteinExistence type="inferred from homology"/>
<evidence type="ECO:0000256" key="4">
    <source>
        <dbReference type="ARBA" id="ARBA00022806"/>
    </source>
</evidence>
<dbReference type="GO" id="GO:0003723">
    <property type="term" value="F:RNA binding"/>
    <property type="evidence" value="ECO:0007669"/>
    <property type="project" value="UniProtKB-KW"/>
</dbReference>
<dbReference type="GO" id="GO:0005829">
    <property type="term" value="C:cytosol"/>
    <property type="evidence" value="ECO:0007669"/>
    <property type="project" value="TreeGrafter"/>
</dbReference>
<evidence type="ECO:0000256" key="6">
    <source>
        <dbReference type="ARBA" id="ARBA00022884"/>
    </source>
</evidence>
<dbReference type="PANTHER" id="PTHR47959:SF15">
    <property type="entry name" value="RNA HELICASE"/>
    <property type="match status" value="1"/>
</dbReference>
<keyword evidence="2" id="KW-0547">Nucleotide-binding</keyword>
<dbReference type="EC" id="3.6.4.13" evidence="1"/>
<dbReference type="Pfam" id="PF00270">
    <property type="entry name" value="DEAD"/>
    <property type="match status" value="1"/>
</dbReference>
<gene>
    <name evidence="12" type="ORF">PGAL8A_00480700</name>
</gene>
<feature type="domain" description="Helicase ATP-binding" evidence="10">
    <location>
        <begin position="225"/>
        <end position="408"/>
    </location>
</feature>
<evidence type="ECO:0000256" key="1">
    <source>
        <dbReference type="ARBA" id="ARBA00012552"/>
    </source>
</evidence>
<dbReference type="OMA" id="WYLVCTD"/>
<dbReference type="InterPro" id="IPR011545">
    <property type="entry name" value="DEAD/DEAH_box_helicase_dom"/>
</dbReference>
<sequence>MDVVKNLTYGLNLKSFLKNEDLMSLKEENLKPLRNILNLNKNNDPTENEKKKKISQSCESISFTKFYNNENLVNSYMKGNEINVEYVHINRNIVPIRFFSDIIEYLKIINKDRNIVVEEVDGINEKEDDDSSEKDKTDSIKKKSFLKKNKNKEKKLIKEEILLSTKEKNLKKDSNNLNIKKEEKEKKEKELINENIINKEYDKLLYTIKNTLCFKHPTSIQKICIPSILNGFNTICISQTGSGKTCAFLIPLLIKLNNLKNEKSNIILKNKQVNDDITFFIKSLIVVPTNELVTQIYEQTLIVFESYKKYSIVKLDKETEINENIDVCICTPLLLLILIKKKKVSLKKCFFIVFDEVDKLFEVKFLEHVNYLLKEIQNKKIQKIFTTATLPGKTKSFINTLCANYAIVYFGKNINTINNNLKQELLYVNSEDEKFLVLSNLIKNKEIHVPVLIFVDSITKAKEIYTNLSKSVSYIELFTSEKTKEERKKIFQKFQSGYIWYLICTDIMSRGIDIKGIETVINYDVCYDKYNYIHRIGRACRSDRKEGKAITFFTKENIKYMKDIVKFVKNSGTQIPAYLENFNFKKISKFKLSVKKNALKKKKVKDKKNFKVVNKKRKKIKEKFTKEKQDKELETTKV</sequence>
<dbReference type="GeneID" id="39733340"/>
<dbReference type="InterPro" id="IPR044742">
    <property type="entry name" value="DEAD/DEAH_RhlB"/>
</dbReference>
<keyword evidence="9" id="KW-0175">Coiled coil</keyword>
<feature type="coiled-coil region" evidence="9">
    <location>
        <begin position="163"/>
        <end position="199"/>
    </location>
</feature>
<dbReference type="PROSITE" id="PS51194">
    <property type="entry name" value="HELICASE_CTER"/>
    <property type="match status" value="1"/>
</dbReference>
<dbReference type="GO" id="GO:0005524">
    <property type="term" value="F:ATP binding"/>
    <property type="evidence" value="ECO:0007669"/>
    <property type="project" value="UniProtKB-KW"/>
</dbReference>
<organism evidence="12 13">
    <name type="scientific">Plasmodium gallinaceum</name>
    <dbReference type="NCBI Taxonomy" id="5849"/>
    <lineage>
        <taxon>Eukaryota</taxon>
        <taxon>Sar</taxon>
        <taxon>Alveolata</taxon>
        <taxon>Apicomplexa</taxon>
        <taxon>Aconoidasida</taxon>
        <taxon>Haemosporida</taxon>
        <taxon>Plasmodiidae</taxon>
        <taxon>Plasmodium</taxon>
        <taxon>Plasmodium (Haemamoeba)</taxon>
    </lineage>
</organism>
<keyword evidence="6" id="KW-0694">RNA-binding</keyword>
<reference evidence="12" key="1">
    <citation type="submission" date="2015-04" db="EMBL/GenBank/DDBJ databases">
        <authorList>
            <consortium name="Pathogen Informatics"/>
        </authorList>
    </citation>
    <scope>NUCLEOTIDE SEQUENCE [LARGE SCALE GENOMIC DNA]</scope>
    <source>
        <strain evidence="12">8A</strain>
    </source>
</reference>
<dbReference type="SUPFAM" id="SSF52540">
    <property type="entry name" value="P-loop containing nucleoside triphosphate hydrolases"/>
    <property type="match status" value="2"/>
</dbReference>
<evidence type="ECO:0000259" key="11">
    <source>
        <dbReference type="PROSITE" id="PS51194"/>
    </source>
</evidence>
<dbReference type="VEuPathDB" id="PlasmoDB:PGAL8A_00480700"/>
<dbReference type="EMBL" id="CVMV01000096">
    <property type="protein sequence ID" value="CRG97228.1"/>
    <property type="molecule type" value="Genomic_DNA"/>
</dbReference>
<accession>A0A1J1GXP3</accession>
<evidence type="ECO:0000256" key="3">
    <source>
        <dbReference type="ARBA" id="ARBA00022801"/>
    </source>
</evidence>
<comment type="similarity">
    <text evidence="7">Belongs to the DEAD box helicase family. DDX52/ROK1 subfamily.</text>
</comment>
<dbReference type="CDD" id="cd00268">
    <property type="entry name" value="DEADc"/>
    <property type="match status" value="1"/>
</dbReference>
<dbReference type="Gene3D" id="3.40.50.300">
    <property type="entry name" value="P-loop containing nucleotide triphosphate hydrolases"/>
    <property type="match status" value="2"/>
</dbReference>
<evidence type="ECO:0000256" key="9">
    <source>
        <dbReference type="SAM" id="Coils"/>
    </source>
</evidence>
<dbReference type="InterPro" id="IPR001650">
    <property type="entry name" value="Helicase_C-like"/>
</dbReference>
<dbReference type="InterPro" id="IPR014001">
    <property type="entry name" value="Helicase_ATP-bd"/>
</dbReference>
<evidence type="ECO:0000313" key="12">
    <source>
        <dbReference type="EMBL" id="CRG97228.1"/>
    </source>
</evidence>
<comment type="catalytic activity">
    <reaction evidence="8">
        <text>ATP + H2O = ADP + phosphate + H(+)</text>
        <dbReference type="Rhea" id="RHEA:13065"/>
        <dbReference type="ChEBI" id="CHEBI:15377"/>
        <dbReference type="ChEBI" id="CHEBI:15378"/>
        <dbReference type="ChEBI" id="CHEBI:30616"/>
        <dbReference type="ChEBI" id="CHEBI:43474"/>
        <dbReference type="ChEBI" id="CHEBI:456216"/>
        <dbReference type="EC" id="3.6.4.13"/>
    </reaction>
</comment>
<dbReference type="PANTHER" id="PTHR47959">
    <property type="entry name" value="ATP-DEPENDENT RNA HELICASE RHLE-RELATED"/>
    <property type="match status" value="1"/>
</dbReference>
<dbReference type="InterPro" id="IPR027417">
    <property type="entry name" value="P-loop_NTPase"/>
</dbReference>
<evidence type="ECO:0000259" key="10">
    <source>
        <dbReference type="PROSITE" id="PS51192"/>
    </source>
</evidence>
<evidence type="ECO:0000256" key="7">
    <source>
        <dbReference type="ARBA" id="ARBA00024355"/>
    </source>
</evidence>